<keyword evidence="4" id="KW-1185">Reference proteome</keyword>
<dbReference type="AlphaFoldDB" id="A0AAN6W9D2"/>
<proteinExistence type="predicted"/>
<dbReference type="Proteomes" id="UP001302321">
    <property type="component" value="Unassembled WGS sequence"/>
</dbReference>
<feature type="region of interest" description="Disordered" evidence="2">
    <location>
        <begin position="1"/>
        <end position="31"/>
    </location>
</feature>
<name>A0AAN6W9D2_9PEZI</name>
<reference evidence="3" key="1">
    <citation type="journal article" date="2023" name="Mol. Phylogenet. Evol.">
        <title>Genome-scale phylogeny and comparative genomics of the fungal order Sordariales.</title>
        <authorList>
            <person name="Hensen N."/>
            <person name="Bonometti L."/>
            <person name="Westerberg I."/>
            <person name="Brannstrom I.O."/>
            <person name="Guillou S."/>
            <person name="Cros-Aarteil S."/>
            <person name="Calhoun S."/>
            <person name="Haridas S."/>
            <person name="Kuo A."/>
            <person name="Mondo S."/>
            <person name="Pangilinan J."/>
            <person name="Riley R."/>
            <person name="LaButti K."/>
            <person name="Andreopoulos B."/>
            <person name="Lipzen A."/>
            <person name="Chen C."/>
            <person name="Yan M."/>
            <person name="Daum C."/>
            <person name="Ng V."/>
            <person name="Clum A."/>
            <person name="Steindorff A."/>
            <person name="Ohm R.A."/>
            <person name="Martin F."/>
            <person name="Silar P."/>
            <person name="Natvig D.O."/>
            <person name="Lalanne C."/>
            <person name="Gautier V."/>
            <person name="Ament-Velasquez S.L."/>
            <person name="Kruys A."/>
            <person name="Hutchinson M.I."/>
            <person name="Powell A.J."/>
            <person name="Barry K."/>
            <person name="Miller A.N."/>
            <person name="Grigoriev I.V."/>
            <person name="Debuchy R."/>
            <person name="Gladieux P."/>
            <person name="Hiltunen Thoren M."/>
            <person name="Johannesson H."/>
        </authorList>
    </citation>
    <scope>NUCLEOTIDE SEQUENCE</scope>
    <source>
        <strain evidence="3">CBS 892.96</strain>
    </source>
</reference>
<reference evidence="3" key="2">
    <citation type="submission" date="2023-05" db="EMBL/GenBank/DDBJ databases">
        <authorList>
            <consortium name="Lawrence Berkeley National Laboratory"/>
            <person name="Steindorff A."/>
            <person name="Hensen N."/>
            <person name="Bonometti L."/>
            <person name="Westerberg I."/>
            <person name="Brannstrom I.O."/>
            <person name="Guillou S."/>
            <person name="Cros-Aarteil S."/>
            <person name="Calhoun S."/>
            <person name="Haridas S."/>
            <person name="Kuo A."/>
            <person name="Mondo S."/>
            <person name="Pangilinan J."/>
            <person name="Riley R."/>
            <person name="Labutti K."/>
            <person name="Andreopoulos B."/>
            <person name="Lipzen A."/>
            <person name="Chen C."/>
            <person name="Yanf M."/>
            <person name="Daum C."/>
            <person name="Ng V."/>
            <person name="Clum A."/>
            <person name="Ohm R."/>
            <person name="Martin F."/>
            <person name="Silar P."/>
            <person name="Natvig D."/>
            <person name="Lalanne C."/>
            <person name="Gautier V."/>
            <person name="Ament-Velasquez S.L."/>
            <person name="Kruys A."/>
            <person name="Hutchinson M.I."/>
            <person name="Powell A.J."/>
            <person name="Barry K."/>
            <person name="Miller A.N."/>
            <person name="Grigoriev I.V."/>
            <person name="Debuchy R."/>
            <person name="Gladieux P."/>
            <person name="Thoren M.H."/>
            <person name="Johannesson H."/>
        </authorList>
    </citation>
    <scope>NUCLEOTIDE SEQUENCE</scope>
    <source>
        <strain evidence="3">CBS 892.96</strain>
    </source>
</reference>
<gene>
    <name evidence="3" type="ORF">QBC36DRAFT_326534</name>
</gene>
<feature type="compositionally biased region" description="Basic residues" evidence="2">
    <location>
        <begin position="1"/>
        <end position="11"/>
    </location>
</feature>
<comment type="caution">
    <text evidence="3">The sequence shown here is derived from an EMBL/GenBank/DDBJ whole genome shotgun (WGS) entry which is preliminary data.</text>
</comment>
<feature type="region of interest" description="Disordered" evidence="2">
    <location>
        <begin position="359"/>
        <end position="401"/>
    </location>
</feature>
<feature type="compositionally biased region" description="Acidic residues" evidence="2">
    <location>
        <begin position="367"/>
        <end position="395"/>
    </location>
</feature>
<evidence type="ECO:0000313" key="3">
    <source>
        <dbReference type="EMBL" id="KAK4177675.1"/>
    </source>
</evidence>
<sequence>MAPTKPKKKSTKDKAKDRLRAKAATSQSTNVNPRELLAQAVGMLEVGDAEGAARVARMAYDHIGDNGRQAGAVLSLLGQIHVELGEVNSARQFFLSAVKVDEDGLLPEDLGGGAEKFLWLAQLSEEGGQDSVDWFERGAAALRAQIQTLNDSLESRPLTRDDQEAAISEKRRKLADTLCAVAEVYMTDLSWEEDAESRCEALITEATMLAPEQPDTWQTVANVRISQSRTEEAREALKRSLGLWTDLPPDDPDVPAFPSRVSLVRLLIEVGLEEQAIGVSGRLVDEDDLSVEAWYLGGYGKFMLGEKLKGAGQAADIDKWRSVWRSSRKWLSQCLRIFEAEEYEDERLREHAQELLGVMKAELGETSGDDQDEDVWEDTDDGEDGEDGDEDDGDTDMQQHV</sequence>
<feature type="repeat" description="TPR" evidence="1">
    <location>
        <begin position="71"/>
        <end position="104"/>
    </location>
</feature>
<evidence type="ECO:0000256" key="1">
    <source>
        <dbReference type="PROSITE-ProRule" id="PRU00339"/>
    </source>
</evidence>
<dbReference type="InterPro" id="IPR019734">
    <property type="entry name" value="TPR_rpt"/>
</dbReference>
<dbReference type="InterPro" id="IPR011990">
    <property type="entry name" value="TPR-like_helical_dom_sf"/>
</dbReference>
<protein>
    <submittedName>
        <fullName evidence="3">Uncharacterized protein</fullName>
    </submittedName>
</protein>
<evidence type="ECO:0000256" key="2">
    <source>
        <dbReference type="SAM" id="MobiDB-lite"/>
    </source>
</evidence>
<keyword evidence="1" id="KW-0802">TPR repeat</keyword>
<dbReference type="EMBL" id="MU866158">
    <property type="protein sequence ID" value="KAK4177675.1"/>
    <property type="molecule type" value="Genomic_DNA"/>
</dbReference>
<dbReference type="Gene3D" id="1.25.40.10">
    <property type="entry name" value="Tetratricopeptide repeat domain"/>
    <property type="match status" value="1"/>
</dbReference>
<dbReference type="SUPFAM" id="SSF48452">
    <property type="entry name" value="TPR-like"/>
    <property type="match status" value="1"/>
</dbReference>
<dbReference type="CDD" id="cd24142">
    <property type="entry name" value="ACL4-like"/>
    <property type="match status" value="1"/>
</dbReference>
<dbReference type="PROSITE" id="PS50005">
    <property type="entry name" value="TPR"/>
    <property type="match status" value="1"/>
</dbReference>
<organism evidence="3 4">
    <name type="scientific">Triangularia setosa</name>
    <dbReference type="NCBI Taxonomy" id="2587417"/>
    <lineage>
        <taxon>Eukaryota</taxon>
        <taxon>Fungi</taxon>
        <taxon>Dikarya</taxon>
        <taxon>Ascomycota</taxon>
        <taxon>Pezizomycotina</taxon>
        <taxon>Sordariomycetes</taxon>
        <taxon>Sordariomycetidae</taxon>
        <taxon>Sordariales</taxon>
        <taxon>Podosporaceae</taxon>
        <taxon>Triangularia</taxon>
    </lineage>
</organism>
<accession>A0AAN6W9D2</accession>
<evidence type="ECO:0000313" key="4">
    <source>
        <dbReference type="Proteomes" id="UP001302321"/>
    </source>
</evidence>